<dbReference type="AlphaFoldDB" id="A0A183II00"/>
<dbReference type="WBParaSite" id="SBAD_0000339901-mRNA-1">
    <property type="protein sequence ID" value="SBAD_0000339901-mRNA-1"/>
    <property type="gene ID" value="SBAD_0000339901"/>
</dbReference>
<reference evidence="2 3" key="2">
    <citation type="submission" date="2018-11" db="EMBL/GenBank/DDBJ databases">
        <authorList>
            <consortium name="Pathogen Informatics"/>
        </authorList>
    </citation>
    <scope>NUCLEOTIDE SEQUENCE [LARGE SCALE GENOMIC DNA]</scope>
</reference>
<dbReference type="EMBL" id="UZAM01007643">
    <property type="protein sequence ID" value="VDP00506.1"/>
    <property type="molecule type" value="Genomic_DNA"/>
</dbReference>
<dbReference type="Proteomes" id="UP000270296">
    <property type="component" value="Unassembled WGS sequence"/>
</dbReference>
<feature type="compositionally biased region" description="Polar residues" evidence="1">
    <location>
        <begin position="1"/>
        <end position="11"/>
    </location>
</feature>
<evidence type="ECO:0000313" key="3">
    <source>
        <dbReference type="Proteomes" id="UP000270296"/>
    </source>
</evidence>
<reference evidence="4" key="1">
    <citation type="submission" date="2016-06" db="UniProtKB">
        <authorList>
            <consortium name="WormBaseParasite"/>
        </authorList>
    </citation>
    <scope>IDENTIFICATION</scope>
</reference>
<evidence type="ECO:0000256" key="1">
    <source>
        <dbReference type="SAM" id="MobiDB-lite"/>
    </source>
</evidence>
<keyword evidence="3" id="KW-1185">Reference proteome</keyword>
<organism evidence="4">
    <name type="scientific">Soboliphyme baturini</name>
    <dbReference type="NCBI Taxonomy" id="241478"/>
    <lineage>
        <taxon>Eukaryota</taxon>
        <taxon>Metazoa</taxon>
        <taxon>Ecdysozoa</taxon>
        <taxon>Nematoda</taxon>
        <taxon>Enoplea</taxon>
        <taxon>Dorylaimia</taxon>
        <taxon>Dioctophymatida</taxon>
        <taxon>Dioctophymatoidea</taxon>
        <taxon>Soboliphymatidae</taxon>
        <taxon>Soboliphyme</taxon>
    </lineage>
</organism>
<proteinExistence type="predicted"/>
<feature type="region of interest" description="Disordered" evidence="1">
    <location>
        <begin position="1"/>
        <end position="23"/>
    </location>
</feature>
<evidence type="ECO:0000313" key="2">
    <source>
        <dbReference type="EMBL" id="VDP00506.1"/>
    </source>
</evidence>
<gene>
    <name evidence="2" type="ORF">SBAD_LOCUS3245</name>
</gene>
<evidence type="ECO:0000313" key="4">
    <source>
        <dbReference type="WBParaSite" id="SBAD_0000339901-mRNA-1"/>
    </source>
</evidence>
<protein>
    <submittedName>
        <fullName evidence="4">BACK domain-containing protein</fullName>
    </submittedName>
</protein>
<sequence>MGSAESKSSGDAFSWTDRHGSSSTNSLFEAALAALCHEDVADQNKKKPDNEEGKICRSSEAALGELGSSFSTPSSISDDPTTILKKILCYIEHGDVEITLDELPGLISVARYLGFAEFVTYIEERLVKASRNLNILGKCIAISYFCCASEGVKNVLLSKVVENLTKEVVKQQIPMLPTAAIFEFLKRDDVRYKCKQGTMLLDIVLRWMDANRYAASFFPLILNCIRFDHVSSDEAFQYLDEAENKDLADVLLPNIAAAEWKRLCINMGRAEYAQLNLDKCPPPTMPRCDEEATEVSLFP</sequence>
<name>A0A183II00_9BILA</name>
<accession>A0A183II00</accession>